<dbReference type="SMART" id="SM00408">
    <property type="entry name" value="IGc2"/>
    <property type="match status" value="3"/>
</dbReference>
<keyword evidence="4 16" id="KW-0812">Transmembrane</keyword>
<dbReference type="CDD" id="cd05738">
    <property type="entry name" value="IgI_2_RPTP_IIa_LAR_like"/>
    <property type="match status" value="1"/>
</dbReference>
<evidence type="ECO:0000256" key="4">
    <source>
        <dbReference type="ARBA" id="ARBA00022692"/>
    </source>
</evidence>
<feature type="domain" description="Ig-like" evidence="19">
    <location>
        <begin position="206"/>
        <end position="289"/>
    </location>
</feature>
<feature type="domain" description="Tyrosine specific protein phosphatases" evidence="18">
    <location>
        <begin position="1099"/>
        <end position="1170"/>
    </location>
</feature>
<dbReference type="EC" id="3.1.3.48" evidence="3"/>
<evidence type="ECO:0000256" key="14">
    <source>
        <dbReference type="ARBA" id="ARBA00023319"/>
    </source>
</evidence>
<dbReference type="PROSITE" id="PS50056">
    <property type="entry name" value="TYR_PHOSPHATASE_2"/>
    <property type="match status" value="2"/>
</dbReference>
<dbReference type="FunFam" id="2.60.40.10:FF:000027">
    <property type="entry name" value="receptor-type tyrosine-protein phosphatase delta isoform X1"/>
    <property type="match status" value="1"/>
</dbReference>
<keyword evidence="6" id="KW-0677">Repeat</keyword>
<dbReference type="SUPFAM" id="SSF48726">
    <property type="entry name" value="Immunoglobulin"/>
    <property type="match status" value="3"/>
</dbReference>
<evidence type="ECO:0000313" key="21">
    <source>
        <dbReference type="Ensembl" id="ENSOABP00000044801.2"/>
    </source>
</evidence>
<evidence type="ECO:0000256" key="12">
    <source>
        <dbReference type="ARBA" id="ARBA00023170"/>
    </source>
</evidence>
<feature type="domain" description="Fibronectin type-III" evidence="20">
    <location>
        <begin position="391"/>
        <end position="485"/>
    </location>
</feature>
<evidence type="ECO:0000313" key="22">
    <source>
        <dbReference type="Proteomes" id="UP000472276"/>
    </source>
</evidence>
<proteinExistence type="inferred from homology"/>
<evidence type="ECO:0000256" key="5">
    <source>
        <dbReference type="ARBA" id="ARBA00022729"/>
    </source>
</evidence>
<feature type="domain" description="Ig-like" evidence="19">
    <location>
        <begin position="110"/>
        <end position="196"/>
    </location>
</feature>
<feature type="domain" description="Fibronectin type-III" evidence="20">
    <location>
        <begin position="296"/>
        <end position="386"/>
    </location>
</feature>
<evidence type="ECO:0000256" key="7">
    <source>
        <dbReference type="ARBA" id="ARBA00022801"/>
    </source>
</evidence>
<dbReference type="SMART" id="SM00194">
    <property type="entry name" value="PTPc"/>
    <property type="match status" value="2"/>
</dbReference>
<evidence type="ECO:0000256" key="2">
    <source>
        <dbReference type="ARBA" id="ARBA00010504"/>
    </source>
</evidence>
<organism evidence="21 22">
    <name type="scientific">Oreochromis aureus</name>
    <name type="common">Israeli tilapia</name>
    <name type="synonym">Chromis aureus</name>
    <dbReference type="NCBI Taxonomy" id="47969"/>
    <lineage>
        <taxon>Eukaryota</taxon>
        <taxon>Metazoa</taxon>
        <taxon>Chordata</taxon>
        <taxon>Craniata</taxon>
        <taxon>Vertebrata</taxon>
        <taxon>Euteleostomi</taxon>
        <taxon>Actinopterygii</taxon>
        <taxon>Neopterygii</taxon>
        <taxon>Teleostei</taxon>
        <taxon>Neoteleostei</taxon>
        <taxon>Acanthomorphata</taxon>
        <taxon>Ovalentaria</taxon>
        <taxon>Cichlomorphae</taxon>
        <taxon>Cichliformes</taxon>
        <taxon>Cichlidae</taxon>
        <taxon>African cichlids</taxon>
        <taxon>Pseudocrenilabrinae</taxon>
        <taxon>Oreochromini</taxon>
        <taxon>Oreochromis</taxon>
    </lineage>
</organism>
<feature type="transmembrane region" description="Helical" evidence="16">
    <location>
        <begin position="680"/>
        <end position="702"/>
    </location>
</feature>
<dbReference type="InterPro" id="IPR016130">
    <property type="entry name" value="Tyr_Pase_AS"/>
</dbReference>
<protein>
    <recommendedName>
        <fullName evidence="3">protein-tyrosine-phosphatase</fullName>
        <ecNumber evidence="3">3.1.3.48</ecNumber>
    </recommendedName>
</protein>
<reference evidence="21" key="1">
    <citation type="submission" date="2025-08" db="UniProtKB">
        <authorList>
            <consortium name="Ensembl"/>
        </authorList>
    </citation>
    <scope>IDENTIFICATION</scope>
</reference>
<dbReference type="InterPro" id="IPR013098">
    <property type="entry name" value="Ig_I-set"/>
</dbReference>
<keyword evidence="8" id="KW-0904">Protein phosphatase</keyword>
<evidence type="ECO:0000256" key="15">
    <source>
        <dbReference type="ARBA" id="ARBA00051722"/>
    </source>
</evidence>
<dbReference type="FunFam" id="3.90.190.10:FF:000002">
    <property type="entry name" value="receptor-type tyrosine-protein phosphatase delta isoform X2"/>
    <property type="match status" value="1"/>
</dbReference>
<keyword evidence="11" id="KW-1015">Disulfide bond</keyword>
<dbReference type="InterPro" id="IPR003961">
    <property type="entry name" value="FN3_dom"/>
</dbReference>
<evidence type="ECO:0000256" key="16">
    <source>
        <dbReference type="SAM" id="Phobius"/>
    </source>
</evidence>
<evidence type="ECO:0000259" key="18">
    <source>
        <dbReference type="PROSITE" id="PS50056"/>
    </source>
</evidence>
<dbReference type="FunFam" id="3.90.190.10:FF:000001">
    <property type="entry name" value="Receptor-type tyrosine-protein phosphatase F isoform A"/>
    <property type="match status" value="1"/>
</dbReference>
<dbReference type="PROSITE" id="PS50055">
    <property type="entry name" value="TYR_PHOSPHATASE_PTP"/>
    <property type="match status" value="2"/>
</dbReference>
<dbReference type="InterPro" id="IPR013783">
    <property type="entry name" value="Ig-like_fold"/>
</dbReference>
<feature type="domain" description="Fibronectin type-III" evidence="20">
    <location>
        <begin position="489"/>
        <end position="579"/>
    </location>
</feature>
<name>A0A668UYZ8_OREAU</name>
<dbReference type="Gene3D" id="3.90.190.10">
    <property type="entry name" value="Protein tyrosine phosphatase superfamily"/>
    <property type="match status" value="2"/>
</dbReference>
<evidence type="ECO:0000256" key="9">
    <source>
        <dbReference type="ARBA" id="ARBA00022989"/>
    </source>
</evidence>
<feature type="domain" description="Tyrosine-protein phosphatase" evidence="17">
    <location>
        <begin position="1211"/>
        <end position="1470"/>
    </location>
</feature>
<dbReference type="PRINTS" id="PR00700">
    <property type="entry name" value="PRTYPHPHTASE"/>
</dbReference>
<dbReference type="InterPro" id="IPR003595">
    <property type="entry name" value="Tyr_Pase_cat"/>
</dbReference>
<evidence type="ECO:0000256" key="13">
    <source>
        <dbReference type="ARBA" id="ARBA00023180"/>
    </source>
</evidence>
<keyword evidence="9 16" id="KW-1133">Transmembrane helix</keyword>
<accession>A0A668UYZ8</accession>
<dbReference type="InterPro" id="IPR036179">
    <property type="entry name" value="Ig-like_dom_sf"/>
</dbReference>
<dbReference type="PANTHER" id="PTHR46957:SF6">
    <property type="entry name" value="PROTEIN-TYROSINE-PHOSPHATASE"/>
    <property type="match status" value="1"/>
</dbReference>
<evidence type="ECO:0000259" key="19">
    <source>
        <dbReference type="PROSITE" id="PS50835"/>
    </source>
</evidence>
<dbReference type="InterPro" id="IPR050713">
    <property type="entry name" value="RTP_Phos/Ushers"/>
</dbReference>
<dbReference type="InterPro" id="IPR003598">
    <property type="entry name" value="Ig_sub2"/>
</dbReference>
<dbReference type="Ensembl" id="ENSOABT00000045977.2">
    <property type="protein sequence ID" value="ENSOABP00000044801.2"/>
    <property type="gene ID" value="ENSOABG00000012834.2"/>
</dbReference>
<dbReference type="CDD" id="cd00063">
    <property type="entry name" value="FN3"/>
    <property type="match status" value="4"/>
</dbReference>
<dbReference type="InterPro" id="IPR007110">
    <property type="entry name" value="Ig-like_dom"/>
</dbReference>
<dbReference type="PROSITE" id="PS50835">
    <property type="entry name" value="IG_LIKE"/>
    <property type="match status" value="3"/>
</dbReference>
<dbReference type="SMART" id="SM00060">
    <property type="entry name" value="FN3"/>
    <property type="match status" value="4"/>
</dbReference>
<keyword evidence="22" id="KW-1185">Reference proteome</keyword>
<reference evidence="21" key="2">
    <citation type="submission" date="2025-09" db="UniProtKB">
        <authorList>
            <consortium name="Ensembl"/>
        </authorList>
    </citation>
    <scope>IDENTIFICATION</scope>
</reference>
<dbReference type="PROSITE" id="PS00383">
    <property type="entry name" value="TYR_PHOSPHATASE_1"/>
    <property type="match status" value="1"/>
</dbReference>
<dbReference type="InterPro" id="IPR029021">
    <property type="entry name" value="Prot-tyrosine_phosphatase-like"/>
</dbReference>
<dbReference type="FunFam" id="2.60.40.10:FF:000010">
    <property type="entry name" value="receptor-type tyrosine-protein phosphatase delta isoform X1"/>
    <property type="match status" value="1"/>
</dbReference>
<evidence type="ECO:0000256" key="8">
    <source>
        <dbReference type="ARBA" id="ARBA00022912"/>
    </source>
</evidence>
<dbReference type="PROSITE" id="PS50853">
    <property type="entry name" value="FN3"/>
    <property type="match status" value="3"/>
</dbReference>
<keyword evidence="10 16" id="KW-0472">Membrane</keyword>
<feature type="transmembrane region" description="Helical" evidence="16">
    <location>
        <begin position="823"/>
        <end position="846"/>
    </location>
</feature>
<keyword evidence="5" id="KW-0732">Signal</keyword>
<feature type="domain" description="Ig-like" evidence="19">
    <location>
        <begin position="23"/>
        <end position="62"/>
    </location>
</feature>
<dbReference type="CDD" id="cd05739">
    <property type="entry name" value="IgI_3_RPTP_IIa_LAR_like"/>
    <property type="match status" value="1"/>
</dbReference>
<dbReference type="Pfam" id="PF13927">
    <property type="entry name" value="Ig_3"/>
    <property type="match status" value="1"/>
</dbReference>
<keyword evidence="7" id="KW-0378">Hydrolase</keyword>
<comment type="catalytic activity">
    <reaction evidence="15">
        <text>O-phospho-L-tyrosyl-[protein] + H2O = L-tyrosyl-[protein] + phosphate</text>
        <dbReference type="Rhea" id="RHEA:10684"/>
        <dbReference type="Rhea" id="RHEA-COMP:10136"/>
        <dbReference type="Rhea" id="RHEA-COMP:20101"/>
        <dbReference type="ChEBI" id="CHEBI:15377"/>
        <dbReference type="ChEBI" id="CHEBI:43474"/>
        <dbReference type="ChEBI" id="CHEBI:46858"/>
        <dbReference type="ChEBI" id="CHEBI:61978"/>
        <dbReference type="EC" id="3.1.3.48"/>
    </reaction>
</comment>
<keyword evidence="12" id="KW-0675">Receptor</keyword>
<dbReference type="GO" id="GO:0004725">
    <property type="term" value="F:protein tyrosine phosphatase activity"/>
    <property type="evidence" value="ECO:0007669"/>
    <property type="project" value="UniProtKB-EC"/>
</dbReference>
<feature type="domain" description="Tyrosine-protein phosphatase" evidence="17">
    <location>
        <begin position="924"/>
        <end position="1179"/>
    </location>
</feature>
<evidence type="ECO:0000259" key="17">
    <source>
        <dbReference type="PROSITE" id="PS50055"/>
    </source>
</evidence>
<dbReference type="InterPro" id="IPR000387">
    <property type="entry name" value="Tyr_Pase_dom"/>
</dbReference>
<evidence type="ECO:0000256" key="1">
    <source>
        <dbReference type="ARBA" id="ARBA00004479"/>
    </source>
</evidence>
<dbReference type="GO" id="GO:0005886">
    <property type="term" value="C:plasma membrane"/>
    <property type="evidence" value="ECO:0007669"/>
    <property type="project" value="UniProtKB-ARBA"/>
</dbReference>
<dbReference type="FunFam" id="2.60.40.10:FF:000015">
    <property type="entry name" value="receptor-type tyrosine-protein phosphatase delta isoform X2"/>
    <property type="match status" value="1"/>
</dbReference>
<evidence type="ECO:0000256" key="10">
    <source>
        <dbReference type="ARBA" id="ARBA00023136"/>
    </source>
</evidence>
<dbReference type="Gene3D" id="2.60.40.10">
    <property type="entry name" value="Immunoglobulins"/>
    <property type="match status" value="7"/>
</dbReference>
<dbReference type="Pfam" id="PF07679">
    <property type="entry name" value="I-set"/>
    <property type="match status" value="2"/>
</dbReference>
<dbReference type="InterPro" id="IPR003599">
    <property type="entry name" value="Ig_sub"/>
</dbReference>
<evidence type="ECO:0000256" key="3">
    <source>
        <dbReference type="ARBA" id="ARBA00013064"/>
    </source>
</evidence>
<keyword evidence="14" id="KW-0393">Immunoglobulin domain</keyword>
<dbReference type="Pfam" id="PF00041">
    <property type="entry name" value="fn3"/>
    <property type="match status" value="4"/>
</dbReference>
<dbReference type="SUPFAM" id="SSF49265">
    <property type="entry name" value="Fibronectin type III"/>
    <property type="match status" value="2"/>
</dbReference>
<evidence type="ECO:0000259" key="20">
    <source>
        <dbReference type="PROSITE" id="PS50853"/>
    </source>
</evidence>
<feature type="domain" description="Tyrosine specific protein phosphatases" evidence="18">
    <location>
        <begin position="1388"/>
        <end position="1461"/>
    </location>
</feature>
<comment type="similarity">
    <text evidence="2">Belongs to the protein-tyrosine phosphatase family. Receptor class 2A subfamily.</text>
</comment>
<dbReference type="FunFam" id="2.60.40.10:FF:000023">
    <property type="entry name" value="receptor-type tyrosine-protein phosphatase delta isoform X2"/>
    <property type="match status" value="1"/>
</dbReference>
<dbReference type="SUPFAM" id="SSF52799">
    <property type="entry name" value="(Phosphotyrosine protein) phosphatases II"/>
    <property type="match status" value="2"/>
</dbReference>
<dbReference type="SMART" id="SM00404">
    <property type="entry name" value="PTPc_motif"/>
    <property type="match status" value="2"/>
</dbReference>
<evidence type="ECO:0000256" key="6">
    <source>
        <dbReference type="ARBA" id="ARBA00022737"/>
    </source>
</evidence>
<dbReference type="PANTHER" id="PTHR46957">
    <property type="entry name" value="CYTOKINE RECEPTOR"/>
    <property type="match status" value="1"/>
</dbReference>
<dbReference type="FunFam" id="2.60.40.10:FF:000068">
    <property type="entry name" value="receptor-type tyrosine-protein phosphatase delta isoform X1"/>
    <property type="match status" value="1"/>
</dbReference>
<dbReference type="Proteomes" id="UP000472276">
    <property type="component" value="Unassembled WGS sequence"/>
</dbReference>
<dbReference type="FunFam" id="2.60.40.10:FF:000036">
    <property type="entry name" value="receptor-type tyrosine-protein phosphatase delta isoform X1"/>
    <property type="match status" value="1"/>
</dbReference>
<evidence type="ECO:0000256" key="11">
    <source>
        <dbReference type="ARBA" id="ARBA00023157"/>
    </source>
</evidence>
<keyword evidence="13" id="KW-0325">Glycoprotein</keyword>
<sequence length="1479" mass="166507">ATPDSISHLEIAVFFLEGDRTPPKFTKTPTDQIGVSGGVASFVCQATGNPKPSVYWNKKGKKVNSQRIEVTIEFDDGAGAVLRIQPLRGPEMRTPTSVWHVTDLLPFGFPSIDMGPQLKVVERTRTATMLCAASGIPDPEISWFKDFLPVDPSTSQGRIKQLRSGETGALQIENSEETDQGKYECVATNSQGVRYSSPANLYVRVPLAFSILPSNHEIMPGGSINITCVAVGSPMPYVKWMLGNEDLTPEDEMPIGRNVLELNGVRESANYTCVAMSSLGIIEASAQVLVKTLPKPPGTPIVTETTATSVTITWDSGNPDPVSYYIIQYRAKGPDSKYETVDSITTTRYSIGGLYPNTEYEIRVSAYNTIGQGPPSARVEARTGEQAPASPPRNVQAHIISENTVMVRWEEPEEPNGQVKGYRVYYTMDPSRPINEWQIHNVQDSVLTTIQNLVTSETYTIQVLAFTSVGDGPFSDPVHVKVLRGVPGQPGKFKVGKVTDTSIELTWEPSYNKEKIVNYELLYKPVKFGSLEKLTFGPRNSYTVEGLKANTEYSFSLAAISSKGIGAFTNELVQRTSQASTNFSVNLATETSVLLTWEFPETSNPYRFTVEYNRQKMEVDARLRKAVIPNLQPNTSYDFKITAPEGNPGGLRHRISAKTSPPITIRRPEIDRTLCYCATAAVVMLFVLLCSHRNVYVVVVPLRRPRGVIRHLKSPDEMDLEELLKDISQRQRDSRQQKQVDLRRAYITARFTPAILPAFFTLGDQLDYGGFENRALEPGQEYVFFILAELNSTSGKMYVASPYTDRVIAPDSDPQPFDAGDGLIWVVGPVLAVVFIICIVIAILLYKNKRKDSEPGTKSLLSNAEMMAHHPTDPVEMRRINFQTPVCITSDPHCNAGMMSHPPIPISELAEHIELLKANDNLRLSQEYESIDPSQQFTWEHSNLEVNKPKNRYANVIAYDHTRVILSPIEGILGSDYINANYIDGYRKQNAYIATQGPLPETFGDFWRMVWEQRAASVVMMTRLEEKSRIKCDQYWPSRGTETYGMIQATLLDTMELATFCVRTFSLHKSGSSERREVRQFQFTAWPDHGVPEYPTPFLNFLRRVKACNPPDAGPIIAHCSAGVGRTGCFIVIDAMLERIRHERTVDIYGHVTLMRSQRNYMVQTEDQYSFIHEALLEAVACGNTEVAARSLYSYMQKLSKVESGEHVIGMELEFKRLANTKAHTSRFVTANLPCNKFKNRLVNIMPYETTRVCLQPIRGLEGSDYINASYIDGYRQQRGYIATQGPLAETTEDFWRMLWEHNSTIVVMLTKLREMGREKCHQYWPAERSARYQYFVVDPMAEYNMPQYILREFKVTDARDGQSRTVRQFQFTDWPEQGVPKSGEGFIDFIGQVHKTKEQFGQDGPICVHCSAGVGRTGVFITLSIVLERMRYEGAVDIFQTVKMLRTQRPAMVQTEDEYQFCYQAALEYLGSFDHYAT</sequence>
<comment type="subcellular location">
    <subcellularLocation>
        <location evidence="1">Membrane</location>
        <topology evidence="1">Single-pass type I membrane protein</topology>
    </subcellularLocation>
</comment>
<dbReference type="Pfam" id="PF00102">
    <property type="entry name" value="Y_phosphatase"/>
    <property type="match status" value="2"/>
</dbReference>
<dbReference type="InterPro" id="IPR000242">
    <property type="entry name" value="PTP_cat"/>
</dbReference>
<dbReference type="InterPro" id="IPR036116">
    <property type="entry name" value="FN3_sf"/>
</dbReference>
<dbReference type="SMART" id="SM00409">
    <property type="entry name" value="IG"/>
    <property type="match status" value="2"/>
</dbReference>